<accession>A0A0Q9XBG2</accession>
<dbReference type="Proteomes" id="UP000009192">
    <property type="component" value="Unassembled WGS sequence"/>
</dbReference>
<keyword evidence="3" id="KW-1185">Reference proteome</keyword>
<dbReference type="InParanoid" id="A0A0Q9XBG2"/>
<protein>
    <submittedName>
        <fullName evidence="2">Uncharacterized protein</fullName>
    </submittedName>
</protein>
<reference evidence="2 3" key="1">
    <citation type="journal article" date="2007" name="Nature">
        <title>Evolution of genes and genomes on the Drosophila phylogeny.</title>
        <authorList>
            <consortium name="Drosophila 12 Genomes Consortium"/>
            <person name="Clark A.G."/>
            <person name="Eisen M.B."/>
            <person name="Smith D.R."/>
            <person name="Bergman C.M."/>
            <person name="Oliver B."/>
            <person name="Markow T.A."/>
            <person name="Kaufman T.C."/>
            <person name="Kellis M."/>
            <person name="Gelbart W."/>
            <person name="Iyer V.N."/>
            <person name="Pollard D.A."/>
            <person name="Sackton T.B."/>
            <person name="Larracuente A.M."/>
            <person name="Singh N.D."/>
            <person name="Abad J.P."/>
            <person name="Abt D.N."/>
            <person name="Adryan B."/>
            <person name="Aguade M."/>
            <person name="Akashi H."/>
            <person name="Anderson W.W."/>
            <person name="Aquadro C.F."/>
            <person name="Ardell D.H."/>
            <person name="Arguello R."/>
            <person name="Artieri C.G."/>
            <person name="Barbash D.A."/>
            <person name="Barker D."/>
            <person name="Barsanti P."/>
            <person name="Batterham P."/>
            <person name="Batzoglou S."/>
            <person name="Begun D."/>
            <person name="Bhutkar A."/>
            <person name="Blanco E."/>
            <person name="Bosak S.A."/>
            <person name="Bradley R.K."/>
            <person name="Brand A.D."/>
            <person name="Brent M.R."/>
            <person name="Brooks A.N."/>
            <person name="Brown R.H."/>
            <person name="Butlin R.K."/>
            <person name="Caggese C."/>
            <person name="Calvi B.R."/>
            <person name="Bernardo de Carvalho A."/>
            <person name="Caspi A."/>
            <person name="Castrezana S."/>
            <person name="Celniker S.E."/>
            <person name="Chang J.L."/>
            <person name="Chapple C."/>
            <person name="Chatterji S."/>
            <person name="Chinwalla A."/>
            <person name="Civetta A."/>
            <person name="Clifton S.W."/>
            <person name="Comeron J.M."/>
            <person name="Costello J.C."/>
            <person name="Coyne J.A."/>
            <person name="Daub J."/>
            <person name="David R.G."/>
            <person name="Delcher A.L."/>
            <person name="Delehaunty K."/>
            <person name="Do C.B."/>
            <person name="Ebling H."/>
            <person name="Edwards K."/>
            <person name="Eickbush T."/>
            <person name="Evans J.D."/>
            <person name="Filipski A."/>
            <person name="Findeiss S."/>
            <person name="Freyhult E."/>
            <person name="Fulton L."/>
            <person name="Fulton R."/>
            <person name="Garcia A.C."/>
            <person name="Gardiner A."/>
            <person name="Garfield D.A."/>
            <person name="Garvin B.E."/>
            <person name="Gibson G."/>
            <person name="Gilbert D."/>
            <person name="Gnerre S."/>
            <person name="Godfrey J."/>
            <person name="Good R."/>
            <person name="Gotea V."/>
            <person name="Gravely B."/>
            <person name="Greenberg A.J."/>
            <person name="Griffiths-Jones S."/>
            <person name="Gross S."/>
            <person name="Guigo R."/>
            <person name="Gustafson E.A."/>
            <person name="Haerty W."/>
            <person name="Hahn M.W."/>
            <person name="Halligan D.L."/>
            <person name="Halpern A.L."/>
            <person name="Halter G.M."/>
            <person name="Han M.V."/>
            <person name="Heger A."/>
            <person name="Hillier L."/>
            <person name="Hinrichs A.S."/>
            <person name="Holmes I."/>
            <person name="Hoskins R.A."/>
            <person name="Hubisz M.J."/>
            <person name="Hultmark D."/>
            <person name="Huntley M.A."/>
            <person name="Jaffe D.B."/>
            <person name="Jagadeeshan S."/>
            <person name="Jeck W.R."/>
            <person name="Johnson J."/>
            <person name="Jones C.D."/>
            <person name="Jordan W.C."/>
            <person name="Karpen G.H."/>
            <person name="Kataoka E."/>
            <person name="Keightley P.D."/>
            <person name="Kheradpour P."/>
            <person name="Kirkness E.F."/>
            <person name="Koerich L.B."/>
            <person name="Kristiansen K."/>
            <person name="Kudrna D."/>
            <person name="Kulathinal R.J."/>
            <person name="Kumar S."/>
            <person name="Kwok R."/>
            <person name="Lander E."/>
            <person name="Langley C.H."/>
            <person name="Lapoint R."/>
            <person name="Lazzaro B.P."/>
            <person name="Lee S.J."/>
            <person name="Levesque L."/>
            <person name="Li R."/>
            <person name="Lin C.F."/>
            <person name="Lin M.F."/>
            <person name="Lindblad-Toh K."/>
            <person name="Llopart A."/>
            <person name="Long M."/>
            <person name="Low L."/>
            <person name="Lozovsky E."/>
            <person name="Lu J."/>
            <person name="Luo M."/>
            <person name="Machado C.A."/>
            <person name="Makalowski W."/>
            <person name="Marzo M."/>
            <person name="Matsuda M."/>
            <person name="Matzkin L."/>
            <person name="McAllister B."/>
            <person name="McBride C.S."/>
            <person name="McKernan B."/>
            <person name="McKernan K."/>
            <person name="Mendez-Lago M."/>
            <person name="Minx P."/>
            <person name="Mollenhauer M.U."/>
            <person name="Montooth K."/>
            <person name="Mount S.M."/>
            <person name="Mu X."/>
            <person name="Myers E."/>
            <person name="Negre B."/>
            <person name="Newfeld S."/>
            <person name="Nielsen R."/>
            <person name="Noor M.A."/>
            <person name="O'Grady P."/>
            <person name="Pachter L."/>
            <person name="Papaceit M."/>
            <person name="Parisi M.J."/>
            <person name="Parisi M."/>
            <person name="Parts L."/>
            <person name="Pedersen J.S."/>
            <person name="Pesole G."/>
            <person name="Phillippy A.M."/>
            <person name="Ponting C.P."/>
            <person name="Pop M."/>
            <person name="Porcelli D."/>
            <person name="Powell J.R."/>
            <person name="Prohaska S."/>
            <person name="Pruitt K."/>
            <person name="Puig M."/>
            <person name="Quesneville H."/>
            <person name="Ram K.R."/>
            <person name="Rand D."/>
            <person name="Rasmussen M.D."/>
            <person name="Reed L.K."/>
            <person name="Reenan R."/>
            <person name="Reily A."/>
            <person name="Remington K.A."/>
            <person name="Rieger T.T."/>
            <person name="Ritchie M.G."/>
            <person name="Robin C."/>
            <person name="Rogers Y.H."/>
            <person name="Rohde C."/>
            <person name="Rozas J."/>
            <person name="Rubenfield M.J."/>
            <person name="Ruiz A."/>
            <person name="Russo S."/>
            <person name="Salzberg S.L."/>
            <person name="Sanchez-Gracia A."/>
            <person name="Saranga D.J."/>
            <person name="Sato H."/>
            <person name="Schaeffer S.W."/>
            <person name="Schatz M.C."/>
            <person name="Schlenke T."/>
            <person name="Schwartz R."/>
            <person name="Segarra C."/>
            <person name="Singh R.S."/>
            <person name="Sirot L."/>
            <person name="Sirota M."/>
            <person name="Sisneros N.B."/>
            <person name="Smith C.D."/>
            <person name="Smith T.F."/>
            <person name="Spieth J."/>
            <person name="Stage D.E."/>
            <person name="Stark A."/>
            <person name="Stephan W."/>
            <person name="Strausberg R.L."/>
            <person name="Strempel S."/>
            <person name="Sturgill D."/>
            <person name="Sutton G."/>
            <person name="Sutton G.G."/>
            <person name="Tao W."/>
            <person name="Teichmann S."/>
            <person name="Tobari Y.N."/>
            <person name="Tomimura Y."/>
            <person name="Tsolas J.M."/>
            <person name="Valente V.L."/>
            <person name="Venter E."/>
            <person name="Venter J.C."/>
            <person name="Vicario S."/>
            <person name="Vieira F.G."/>
            <person name="Vilella A.J."/>
            <person name="Villasante A."/>
            <person name="Walenz B."/>
            <person name="Wang J."/>
            <person name="Wasserman M."/>
            <person name="Watts T."/>
            <person name="Wilson D."/>
            <person name="Wilson R.K."/>
            <person name="Wing R.A."/>
            <person name="Wolfner M.F."/>
            <person name="Wong A."/>
            <person name="Wong G.K."/>
            <person name="Wu C.I."/>
            <person name="Wu G."/>
            <person name="Yamamoto D."/>
            <person name="Yang H.P."/>
            <person name="Yang S.P."/>
            <person name="Yorke J.A."/>
            <person name="Yoshida K."/>
            <person name="Zdobnov E."/>
            <person name="Zhang P."/>
            <person name="Zhang Y."/>
            <person name="Zimin A.V."/>
            <person name="Baldwin J."/>
            <person name="Abdouelleil A."/>
            <person name="Abdulkadir J."/>
            <person name="Abebe A."/>
            <person name="Abera B."/>
            <person name="Abreu J."/>
            <person name="Acer S.C."/>
            <person name="Aftuck L."/>
            <person name="Alexander A."/>
            <person name="An P."/>
            <person name="Anderson E."/>
            <person name="Anderson S."/>
            <person name="Arachi H."/>
            <person name="Azer M."/>
            <person name="Bachantsang P."/>
            <person name="Barry A."/>
            <person name="Bayul T."/>
            <person name="Berlin A."/>
            <person name="Bessette D."/>
            <person name="Bloom T."/>
            <person name="Blye J."/>
            <person name="Boguslavskiy L."/>
            <person name="Bonnet C."/>
            <person name="Boukhgalter B."/>
            <person name="Bourzgui I."/>
            <person name="Brown A."/>
            <person name="Cahill P."/>
            <person name="Channer S."/>
            <person name="Cheshatsang Y."/>
            <person name="Chuda L."/>
            <person name="Citroen M."/>
            <person name="Collymore A."/>
            <person name="Cooke P."/>
            <person name="Costello M."/>
            <person name="D'Aco K."/>
            <person name="Daza R."/>
            <person name="De Haan G."/>
            <person name="DeGray S."/>
            <person name="DeMaso C."/>
            <person name="Dhargay N."/>
            <person name="Dooley K."/>
            <person name="Dooley E."/>
            <person name="Doricent M."/>
            <person name="Dorje P."/>
            <person name="Dorjee K."/>
            <person name="Dupes A."/>
            <person name="Elong R."/>
            <person name="Falk J."/>
            <person name="Farina A."/>
            <person name="Faro S."/>
            <person name="Ferguson D."/>
            <person name="Fisher S."/>
            <person name="Foley C.D."/>
            <person name="Franke A."/>
            <person name="Friedrich D."/>
            <person name="Gadbois L."/>
            <person name="Gearin G."/>
            <person name="Gearin C.R."/>
            <person name="Giannoukos G."/>
            <person name="Goode T."/>
            <person name="Graham J."/>
            <person name="Grandbois E."/>
            <person name="Grewal S."/>
            <person name="Gyaltsen K."/>
            <person name="Hafez N."/>
            <person name="Hagos B."/>
            <person name="Hall J."/>
            <person name="Henson C."/>
            <person name="Hollinger A."/>
            <person name="Honan T."/>
            <person name="Huard M.D."/>
            <person name="Hughes L."/>
            <person name="Hurhula B."/>
            <person name="Husby M.E."/>
            <person name="Kamat A."/>
            <person name="Kanga B."/>
            <person name="Kashin S."/>
            <person name="Khazanovich D."/>
            <person name="Kisner P."/>
            <person name="Lance K."/>
            <person name="Lara M."/>
            <person name="Lee W."/>
            <person name="Lennon N."/>
            <person name="Letendre F."/>
            <person name="LeVine R."/>
            <person name="Lipovsky A."/>
            <person name="Liu X."/>
            <person name="Liu J."/>
            <person name="Liu S."/>
            <person name="Lokyitsang T."/>
            <person name="Lokyitsang Y."/>
            <person name="Lubonja R."/>
            <person name="Lui A."/>
            <person name="MacDonald P."/>
            <person name="Magnisalis V."/>
            <person name="Maru K."/>
            <person name="Matthews C."/>
            <person name="McCusker W."/>
            <person name="McDonough S."/>
            <person name="Mehta T."/>
            <person name="Meldrim J."/>
            <person name="Meneus L."/>
            <person name="Mihai O."/>
            <person name="Mihalev A."/>
            <person name="Mihova T."/>
            <person name="Mittelman R."/>
            <person name="Mlenga V."/>
            <person name="Montmayeur A."/>
            <person name="Mulrain L."/>
            <person name="Navidi A."/>
            <person name="Naylor J."/>
            <person name="Negash T."/>
            <person name="Nguyen T."/>
            <person name="Nguyen N."/>
            <person name="Nicol R."/>
            <person name="Norbu C."/>
            <person name="Norbu N."/>
            <person name="Novod N."/>
            <person name="O'Neill B."/>
            <person name="Osman S."/>
            <person name="Markiewicz E."/>
            <person name="Oyono O.L."/>
            <person name="Patti C."/>
            <person name="Phunkhang P."/>
            <person name="Pierre F."/>
            <person name="Priest M."/>
            <person name="Raghuraman S."/>
            <person name="Rege F."/>
            <person name="Reyes R."/>
            <person name="Rise C."/>
            <person name="Rogov P."/>
            <person name="Ross K."/>
            <person name="Ryan E."/>
            <person name="Settipalli S."/>
            <person name="Shea T."/>
            <person name="Sherpa N."/>
            <person name="Shi L."/>
            <person name="Shih D."/>
            <person name="Sparrow T."/>
            <person name="Spaulding J."/>
            <person name="Stalker J."/>
            <person name="Stange-Thomann N."/>
            <person name="Stavropoulos S."/>
            <person name="Stone C."/>
            <person name="Strader C."/>
            <person name="Tesfaye S."/>
            <person name="Thomson T."/>
            <person name="Thoulutsang Y."/>
            <person name="Thoulutsang D."/>
            <person name="Topham K."/>
            <person name="Topping I."/>
            <person name="Tsamla T."/>
            <person name="Vassiliev H."/>
            <person name="Vo A."/>
            <person name="Wangchuk T."/>
            <person name="Wangdi T."/>
            <person name="Weiand M."/>
            <person name="Wilkinson J."/>
            <person name="Wilson A."/>
            <person name="Yadav S."/>
            <person name="Young G."/>
            <person name="Yu Q."/>
            <person name="Zembek L."/>
            <person name="Zhong D."/>
            <person name="Zimmer A."/>
            <person name="Zwirko Z."/>
            <person name="Jaffe D.B."/>
            <person name="Alvarez P."/>
            <person name="Brockman W."/>
            <person name="Butler J."/>
            <person name="Chin C."/>
            <person name="Gnerre S."/>
            <person name="Grabherr M."/>
            <person name="Kleber M."/>
            <person name="Mauceli E."/>
            <person name="MacCallum I."/>
        </authorList>
    </citation>
    <scope>NUCLEOTIDE SEQUENCE [LARGE SCALE GENOMIC DNA]</scope>
    <source>
        <strain evidence="3">Tucson 15081-1352.22</strain>
    </source>
</reference>
<dbReference type="AlphaFoldDB" id="A0A0Q9XBG2"/>
<proteinExistence type="predicted"/>
<name>A0A0Q9XBG2_DROMO</name>
<gene>
    <name evidence="2" type="primary">Dmoj\GI25885</name>
    <name evidence="2" type="ORF">Dmoj_GI25885</name>
</gene>
<evidence type="ECO:0000313" key="2">
    <source>
        <dbReference type="EMBL" id="KRG02778.1"/>
    </source>
</evidence>
<evidence type="ECO:0000256" key="1">
    <source>
        <dbReference type="SAM" id="MobiDB-lite"/>
    </source>
</evidence>
<evidence type="ECO:0000313" key="3">
    <source>
        <dbReference type="Proteomes" id="UP000009192"/>
    </source>
</evidence>
<organism evidence="2 3">
    <name type="scientific">Drosophila mojavensis</name>
    <name type="common">Fruit fly</name>
    <dbReference type="NCBI Taxonomy" id="7230"/>
    <lineage>
        <taxon>Eukaryota</taxon>
        <taxon>Metazoa</taxon>
        <taxon>Ecdysozoa</taxon>
        <taxon>Arthropoda</taxon>
        <taxon>Hexapoda</taxon>
        <taxon>Insecta</taxon>
        <taxon>Pterygota</taxon>
        <taxon>Neoptera</taxon>
        <taxon>Endopterygota</taxon>
        <taxon>Diptera</taxon>
        <taxon>Brachycera</taxon>
        <taxon>Muscomorpha</taxon>
        <taxon>Ephydroidea</taxon>
        <taxon>Drosophilidae</taxon>
        <taxon>Drosophila</taxon>
    </lineage>
</organism>
<dbReference type="EMBL" id="CH933807">
    <property type="protein sequence ID" value="KRG02778.1"/>
    <property type="molecule type" value="Genomic_DNA"/>
</dbReference>
<feature type="region of interest" description="Disordered" evidence="1">
    <location>
        <begin position="118"/>
        <end position="138"/>
    </location>
</feature>
<sequence length="138" mass="14892">MDGPRTKDQGPNPVTVIIHYQIGSHLHESQNNNKHSASLACCSSYFNLVRAQDTDTGNTGAAGGPFRCQDSTSTCTAPNAKRKFKSVKSMLRYETGQTALIANAHTLSRISQGEICQSQSQSLNESQSQSQSQTISKS</sequence>
<dbReference type="KEGG" id="dmo:Dmoj_GI25885"/>